<keyword evidence="2" id="KW-1185">Reference proteome</keyword>
<gene>
    <name evidence="1" type="ORF">DDZ16_09670</name>
</gene>
<protein>
    <submittedName>
        <fullName evidence="1">Uncharacterized protein</fullName>
    </submittedName>
</protein>
<sequence>MKIADVLKTVLPAAVILFAGCQDDDIVVNTDNTDDNREIEIAAPAGEITYEIADLLADLDNEYVFVDEQGLVNVSYDQTVDIEWETLVSIPDVSESWSFSPTEGIPFPSSQLKAAANVSFTEKVRLNNRDDVRYDSLNMDNGLLVAQLRFPPGTTGTASVTIPEVTDNGTPLTYTFDVTETTYVFDINEDLSGMQVEPSQAPDSSYLSVITAMDLTNVAVGDVALDFQLTNMQPGMTFGYFGNQTSPVRSEELVFDVFDDLELLEEQSIEFGNVFLNLEVNSGIGVPFNVRVENMNFYMEDGTPYSEPLTVDGNPFIDMTLEAATYANPVEPTTTSLRINKETPSNIVDIVNSYPRRMEFDVFSESNPTQDPQTFNFMGPDNVLNGTMNVVLPAYFKTSAYNRTDTVDFDFNDMVGEDDEDVRELQEFTVYFDFFSKIPVDISAGAYVIDGNGNKIDDLLEASTSVIAAGVPDGETGKVTEAKQTTFTITVSGDQIDQFLDQNAMNIVIETDFNTGGDDYIRIYEDMDFRAVVSFEGTGKIPSF</sequence>
<dbReference type="Proteomes" id="UP000244956">
    <property type="component" value="Unassembled WGS sequence"/>
</dbReference>
<evidence type="ECO:0000313" key="2">
    <source>
        <dbReference type="Proteomes" id="UP000244956"/>
    </source>
</evidence>
<name>A0A2U2B9H6_9BACT</name>
<comment type="caution">
    <text evidence="1">The sequence shown here is derived from an EMBL/GenBank/DDBJ whole genome shotgun (WGS) entry which is preliminary data.</text>
</comment>
<dbReference type="PROSITE" id="PS51257">
    <property type="entry name" value="PROKAR_LIPOPROTEIN"/>
    <property type="match status" value="1"/>
</dbReference>
<accession>A0A2U2B9H6</accession>
<dbReference type="AlphaFoldDB" id="A0A2U2B9H6"/>
<dbReference type="RefSeq" id="WP_109264241.1">
    <property type="nucleotide sequence ID" value="NZ_QEWP01000006.1"/>
</dbReference>
<evidence type="ECO:0000313" key="1">
    <source>
        <dbReference type="EMBL" id="PWD99702.1"/>
    </source>
</evidence>
<dbReference type="OrthoDB" id="1116560at2"/>
<dbReference type="EMBL" id="QEWP01000006">
    <property type="protein sequence ID" value="PWD99702.1"/>
    <property type="molecule type" value="Genomic_DNA"/>
</dbReference>
<proteinExistence type="predicted"/>
<reference evidence="1 2" key="1">
    <citation type="submission" date="2018-05" db="EMBL/GenBank/DDBJ databases">
        <title>Marinilabilia rubrum sp. nov., isolated from saltern sediment.</title>
        <authorList>
            <person name="Zhang R."/>
        </authorList>
    </citation>
    <scope>NUCLEOTIDE SEQUENCE [LARGE SCALE GENOMIC DNA]</scope>
    <source>
        <strain evidence="1 2">WTE16</strain>
    </source>
</reference>
<organism evidence="1 2">
    <name type="scientific">Marinilabilia rubra</name>
    <dbReference type="NCBI Taxonomy" id="2162893"/>
    <lineage>
        <taxon>Bacteria</taxon>
        <taxon>Pseudomonadati</taxon>
        <taxon>Bacteroidota</taxon>
        <taxon>Bacteroidia</taxon>
        <taxon>Marinilabiliales</taxon>
        <taxon>Marinilabiliaceae</taxon>
        <taxon>Marinilabilia</taxon>
    </lineage>
</organism>